<dbReference type="EMBL" id="SJOL01006462">
    <property type="protein sequence ID" value="TGZ66211.1"/>
    <property type="molecule type" value="Genomic_DNA"/>
</dbReference>
<comment type="subcellular location">
    <subcellularLocation>
        <location evidence="1">Membrane</location>
    </subcellularLocation>
</comment>
<gene>
    <name evidence="10" type="ORF">CRM22_005437</name>
</gene>
<dbReference type="GO" id="GO:0020037">
    <property type="term" value="F:heme binding"/>
    <property type="evidence" value="ECO:0007669"/>
    <property type="project" value="TreeGrafter"/>
</dbReference>
<dbReference type="InterPro" id="IPR036400">
    <property type="entry name" value="Cyt_B5-like_heme/steroid_sf"/>
</dbReference>
<reference evidence="10 11" key="1">
    <citation type="journal article" date="2019" name="BMC Genomics">
        <title>New insights from Opisthorchis felineus genome: update on genomics of the epidemiologically important liver flukes.</title>
        <authorList>
            <person name="Ershov N.I."/>
            <person name="Mordvinov V.A."/>
            <person name="Prokhortchouk E.B."/>
            <person name="Pakharukova M.Y."/>
            <person name="Gunbin K.V."/>
            <person name="Ustyantsev K."/>
            <person name="Genaev M.A."/>
            <person name="Blinov A.G."/>
            <person name="Mazur A."/>
            <person name="Boulygina E."/>
            <person name="Tsygankova S."/>
            <person name="Khrameeva E."/>
            <person name="Chekanov N."/>
            <person name="Fan G."/>
            <person name="Xiao A."/>
            <person name="Zhang H."/>
            <person name="Xu X."/>
            <person name="Yang H."/>
            <person name="Solovyev V."/>
            <person name="Lee S.M."/>
            <person name="Liu X."/>
            <person name="Afonnikov D.A."/>
            <person name="Skryabin K.G."/>
        </authorList>
    </citation>
    <scope>NUCLEOTIDE SEQUENCE [LARGE SCALE GENOMIC DNA]</scope>
    <source>
        <strain evidence="10">AK-0245</strain>
        <tissue evidence="10">Whole organism</tissue>
    </source>
</reference>
<dbReference type="FunFam" id="3.10.120.10:FF:000002">
    <property type="entry name" value="Cytochrome b5 type B"/>
    <property type="match status" value="1"/>
</dbReference>
<dbReference type="GO" id="GO:0046872">
    <property type="term" value="F:metal ion binding"/>
    <property type="evidence" value="ECO:0007669"/>
    <property type="project" value="UniProtKB-KW"/>
</dbReference>
<evidence type="ECO:0000256" key="2">
    <source>
        <dbReference type="ARBA" id="ARBA00022617"/>
    </source>
</evidence>
<evidence type="ECO:0000256" key="4">
    <source>
        <dbReference type="ARBA" id="ARBA00022723"/>
    </source>
</evidence>
<dbReference type="OrthoDB" id="260519at2759"/>
<proteinExistence type="inferred from homology"/>
<keyword evidence="6 8" id="KW-0472">Membrane</keyword>
<evidence type="ECO:0000259" key="9">
    <source>
        <dbReference type="PROSITE" id="PS50255"/>
    </source>
</evidence>
<dbReference type="AlphaFoldDB" id="A0A4S2LR18"/>
<dbReference type="SUPFAM" id="SSF55856">
    <property type="entry name" value="Cytochrome b5-like heme/steroid binding domain"/>
    <property type="match status" value="1"/>
</dbReference>
<evidence type="ECO:0000256" key="7">
    <source>
        <dbReference type="ARBA" id="ARBA00038168"/>
    </source>
</evidence>
<keyword evidence="11" id="KW-1185">Reference proteome</keyword>
<dbReference type="PRINTS" id="PR00363">
    <property type="entry name" value="CYTOCHROMEB5"/>
</dbReference>
<keyword evidence="3 8" id="KW-0812">Transmembrane</keyword>
<protein>
    <recommendedName>
        <fullName evidence="9">Cytochrome b5 heme-binding domain-containing protein</fullName>
    </recommendedName>
</protein>
<name>A0A4S2LR18_OPIFE</name>
<feature type="transmembrane region" description="Helical" evidence="8">
    <location>
        <begin position="159"/>
        <end position="180"/>
    </location>
</feature>
<dbReference type="PROSITE" id="PS50255">
    <property type="entry name" value="CYTOCHROME_B5_2"/>
    <property type="match status" value="1"/>
</dbReference>
<dbReference type="Proteomes" id="UP000308267">
    <property type="component" value="Unassembled WGS sequence"/>
</dbReference>
<accession>A0A4S2LR18</accession>
<evidence type="ECO:0000256" key="3">
    <source>
        <dbReference type="ARBA" id="ARBA00022692"/>
    </source>
</evidence>
<comment type="caution">
    <text evidence="10">The sequence shown here is derived from an EMBL/GenBank/DDBJ whole genome shotgun (WGS) entry which is preliminary data.</text>
</comment>
<evidence type="ECO:0000256" key="5">
    <source>
        <dbReference type="ARBA" id="ARBA00023004"/>
    </source>
</evidence>
<evidence type="ECO:0000256" key="6">
    <source>
        <dbReference type="ARBA" id="ARBA00023136"/>
    </source>
</evidence>
<evidence type="ECO:0000256" key="1">
    <source>
        <dbReference type="ARBA" id="ARBA00004370"/>
    </source>
</evidence>
<dbReference type="InterPro" id="IPR050668">
    <property type="entry name" value="Cytochrome_b5"/>
</dbReference>
<dbReference type="GO" id="GO:0016020">
    <property type="term" value="C:membrane"/>
    <property type="evidence" value="ECO:0007669"/>
    <property type="project" value="UniProtKB-SubCell"/>
</dbReference>
<evidence type="ECO:0000256" key="8">
    <source>
        <dbReference type="SAM" id="Phobius"/>
    </source>
</evidence>
<dbReference type="Pfam" id="PF00173">
    <property type="entry name" value="Cyt-b5"/>
    <property type="match status" value="1"/>
</dbReference>
<dbReference type="SMART" id="SM01117">
    <property type="entry name" value="Cyt-b5"/>
    <property type="match status" value="1"/>
</dbReference>
<feature type="domain" description="Cytochrome b5 heme-binding" evidence="9">
    <location>
        <begin position="60"/>
        <end position="136"/>
    </location>
</feature>
<evidence type="ECO:0000313" key="11">
    <source>
        <dbReference type="Proteomes" id="UP000308267"/>
    </source>
</evidence>
<keyword evidence="2" id="KW-0349">Heme</keyword>
<organism evidence="10 11">
    <name type="scientific">Opisthorchis felineus</name>
    <dbReference type="NCBI Taxonomy" id="147828"/>
    <lineage>
        <taxon>Eukaryota</taxon>
        <taxon>Metazoa</taxon>
        <taxon>Spiralia</taxon>
        <taxon>Lophotrochozoa</taxon>
        <taxon>Platyhelminthes</taxon>
        <taxon>Trematoda</taxon>
        <taxon>Digenea</taxon>
        <taxon>Opisthorchiida</taxon>
        <taxon>Opisthorchiata</taxon>
        <taxon>Opisthorchiidae</taxon>
        <taxon>Opisthorchis</taxon>
    </lineage>
</organism>
<keyword evidence="8" id="KW-1133">Transmembrane helix</keyword>
<dbReference type="InterPro" id="IPR001199">
    <property type="entry name" value="Cyt_B5-like_heme/steroid-bd"/>
</dbReference>
<keyword evidence="4" id="KW-0479">Metal-binding</keyword>
<sequence length="181" mass="20380">MSVQRWQNHAHVGCHTVCVVPIGWIPTDLCIADDTPAFVGPDFGHFLSPTLRTSTTMSEVKVFTLEEVKKHNKADDLWVVIHDKVYDLTQFSQEHPGGSTVLEEQSGGYATEPFEDVGHSEDAREMMQQYYIGDIAVKDKENRLKFTSPFTMKSKNASIWTGLLIPISVILVAAITYKFLY</sequence>
<dbReference type="PANTHER" id="PTHR19359">
    <property type="entry name" value="CYTOCHROME B5"/>
    <property type="match status" value="1"/>
</dbReference>
<dbReference type="Gene3D" id="3.10.120.10">
    <property type="entry name" value="Cytochrome b5-like heme/steroid binding domain"/>
    <property type="match status" value="1"/>
</dbReference>
<comment type="similarity">
    <text evidence="7">Belongs to the cytochrome b5 family.</text>
</comment>
<keyword evidence="5" id="KW-0408">Iron</keyword>
<evidence type="ECO:0000313" key="10">
    <source>
        <dbReference type="EMBL" id="TGZ66211.1"/>
    </source>
</evidence>
<dbReference type="STRING" id="147828.A0A4S2LR18"/>